<organism evidence="2 3">
    <name type="scientific">Enterocloster clostridioformis</name>
    <dbReference type="NCBI Taxonomy" id="1531"/>
    <lineage>
        <taxon>Bacteria</taxon>
        <taxon>Bacillati</taxon>
        <taxon>Bacillota</taxon>
        <taxon>Clostridia</taxon>
        <taxon>Lachnospirales</taxon>
        <taxon>Lachnospiraceae</taxon>
        <taxon>Enterocloster</taxon>
    </lineage>
</organism>
<evidence type="ECO:0000313" key="2">
    <source>
        <dbReference type="EMBL" id="CUP46661.1"/>
    </source>
</evidence>
<proteinExistence type="predicted"/>
<feature type="compositionally biased region" description="Low complexity" evidence="1">
    <location>
        <begin position="62"/>
        <end position="81"/>
    </location>
</feature>
<reference evidence="2 3" key="1">
    <citation type="submission" date="2015-09" db="EMBL/GenBank/DDBJ databases">
        <authorList>
            <consortium name="Pathogen Informatics"/>
        </authorList>
    </citation>
    <scope>NUCLEOTIDE SEQUENCE [LARGE SCALE GENOMIC DNA]</scope>
    <source>
        <strain evidence="2 3">2789STDY5834865</strain>
    </source>
</reference>
<dbReference type="EMBL" id="CZAB01000035">
    <property type="protein sequence ID" value="CUP46661.1"/>
    <property type="molecule type" value="Genomic_DNA"/>
</dbReference>
<evidence type="ECO:0000313" key="3">
    <source>
        <dbReference type="Proteomes" id="UP000095512"/>
    </source>
</evidence>
<dbReference type="GO" id="GO:0005975">
    <property type="term" value="P:carbohydrate metabolic process"/>
    <property type="evidence" value="ECO:0007669"/>
    <property type="project" value="InterPro"/>
</dbReference>
<dbReference type="PANTHER" id="PTHR34216">
    <property type="match status" value="1"/>
</dbReference>
<feature type="compositionally biased region" description="Gly residues" evidence="1">
    <location>
        <begin position="82"/>
        <end position="96"/>
    </location>
</feature>
<dbReference type="InterPro" id="IPR051398">
    <property type="entry name" value="Polysacch_Deacetylase"/>
</dbReference>
<dbReference type="SUPFAM" id="SSF88713">
    <property type="entry name" value="Glycoside hydrolase/deacetylase"/>
    <property type="match status" value="1"/>
</dbReference>
<feature type="region of interest" description="Disordered" evidence="1">
    <location>
        <begin position="61"/>
        <end position="122"/>
    </location>
</feature>
<dbReference type="Gene3D" id="3.20.20.370">
    <property type="entry name" value="Glycoside hydrolase/deacetylase"/>
    <property type="match status" value="1"/>
</dbReference>
<dbReference type="RefSeq" id="WP_022201887.1">
    <property type="nucleotide sequence ID" value="NZ_CATYWZ010000095.1"/>
</dbReference>
<gene>
    <name evidence="2" type="ORF">ERS852480_03387</name>
</gene>
<protein>
    <submittedName>
        <fullName evidence="2">Polysaccharide deacetylase</fullName>
    </submittedName>
</protein>
<name>A0A174NHC7_9FIRM</name>
<accession>A0A174NHC7</accession>
<dbReference type="PANTHER" id="PTHR34216:SF3">
    <property type="entry name" value="POLY-BETA-1,6-N-ACETYL-D-GLUCOSAMINE N-DEACETYLASE"/>
    <property type="match status" value="1"/>
</dbReference>
<feature type="compositionally biased region" description="Low complexity" evidence="1">
    <location>
        <begin position="97"/>
        <end position="117"/>
    </location>
</feature>
<evidence type="ECO:0000256" key="1">
    <source>
        <dbReference type="SAM" id="MobiDB-lite"/>
    </source>
</evidence>
<sequence>MSRADFRRRQSRRRRQKLARMSRHLPTFILLLAITVLAGGGIFALYRFVLAKQPDGTVQVIASSGQNGSPNPNGNSPSAGGDSPGGASDGNFGGSSGNSSSGASGDSSSGPSDQPSAEAPQDDISRLIAQADRIAMGYDYDKAAELINSSGLDLEDSRMKEALARYESQKAALVPADMNAVTHIFFHSLIMDTSKAFDGDSDSANYNSVMTTKDEFLKILEDMYQKGYVLVRIHDVAYEEPDENGNVRFVKGSVMLPEGKKPFVMSQDDVCYYPYMDGDGFAKRVVIGEDGKPTCEMVMDDGTTSTGSYDLIPLLEDFIQEHPDFSYKGARAIIAFTGYEGILGYRTASSYQNSPAYEADREQAARVAQCLKDNGWELASHSWGHLHLGVADGPQAGFAIDEERFRTDTDKWEAEVESLIGPTDIILYPYGNDIADWRPYHQDNPRFAYLESKGFRYFCNVDASKPYWTQMGTNYFRMARRNLDGYRLYEDLIQTDPARKRLTDLFDAAQVFDSARPTPVSWSYQK</sequence>
<dbReference type="AlphaFoldDB" id="A0A174NHC7"/>
<dbReference type="InterPro" id="IPR011330">
    <property type="entry name" value="Glyco_hydro/deAcase_b/a-brl"/>
</dbReference>
<dbReference type="Proteomes" id="UP000095512">
    <property type="component" value="Unassembled WGS sequence"/>
</dbReference>